<evidence type="ECO:0000313" key="5">
    <source>
        <dbReference type="Proteomes" id="UP000233440"/>
    </source>
</evidence>
<name>A0A2N3LF08_9BACI</name>
<evidence type="ECO:0000256" key="1">
    <source>
        <dbReference type="ARBA" id="ARBA00004886"/>
    </source>
</evidence>
<dbReference type="UniPathway" id="UPA00539"/>
<dbReference type="EMBL" id="PIQO01000022">
    <property type="protein sequence ID" value="PKR83155.1"/>
    <property type="molecule type" value="Genomic_DNA"/>
</dbReference>
<dbReference type="GO" id="GO:0048038">
    <property type="term" value="F:quinone binding"/>
    <property type="evidence" value="ECO:0007669"/>
    <property type="project" value="InterPro"/>
</dbReference>
<keyword evidence="3" id="KW-0884">PQQ biosynthesis</keyword>
<dbReference type="InterPro" id="IPR041881">
    <property type="entry name" value="PqqD_sf"/>
</dbReference>
<dbReference type="OrthoDB" id="7995890at2"/>
<dbReference type="InterPro" id="IPR008792">
    <property type="entry name" value="PQQD"/>
</dbReference>
<evidence type="ECO:0000313" key="4">
    <source>
        <dbReference type="EMBL" id="PKR83155.1"/>
    </source>
</evidence>
<reference evidence="4 5" key="1">
    <citation type="submission" date="2017-11" db="EMBL/GenBank/DDBJ databases">
        <title>Bacillus camelliae sp. nov., isolated from pu'er tea.</title>
        <authorList>
            <person name="Niu L."/>
        </authorList>
    </citation>
    <scope>NUCLEOTIDE SEQUENCE [LARGE SCALE GENOMIC DNA]</scope>
    <source>
        <strain evidence="4 5">7578-1</strain>
    </source>
</reference>
<dbReference type="Pfam" id="PF05402">
    <property type="entry name" value="PqqD"/>
    <property type="match status" value="1"/>
</dbReference>
<sequence length="120" mass="13210">MADKKNRGLVVVDILVSCFPKLAAKARLKFDKVREKHLLLLPEKVVILNETAASILILCDGSQTVKGIAEKMRASLKDGNNASDISTLPDIQTIEEDISGFLQEMAEQGWVVIHSHAEDK</sequence>
<organism evidence="4 5">
    <name type="scientific">Heyndrickxia camelliae</name>
    <dbReference type="NCBI Taxonomy" id="1707093"/>
    <lineage>
        <taxon>Bacteria</taxon>
        <taxon>Bacillati</taxon>
        <taxon>Bacillota</taxon>
        <taxon>Bacilli</taxon>
        <taxon>Bacillales</taxon>
        <taxon>Bacillaceae</taxon>
        <taxon>Heyndrickxia</taxon>
    </lineage>
</organism>
<comment type="caution">
    <text evidence="4">The sequence shown here is derived from an EMBL/GenBank/DDBJ whole genome shotgun (WGS) entry which is preliminary data.</text>
</comment>
<evidence type="ECO:0000256" key="3">
    <source>
        <dbReference type="ARBA" id="ARBA00022905"/>
    </source>
</evidence>
<protein>
    <submittedName>
        <fullName evidence="4">Pyrroloquinoline quinone biosynthesis peptide chaperone PqqD</fullName>
    </submittedName>
</protein>
<dbReference type="NCBIfam" id="TIGR03859">
    <property type="entry name" value="PQQ_PqqD"/>
    <property type="match status" value="1"/>
</dbReference>
<dbReference type="GO" id="GO:0018189">
    <property type="term" value="P:pyrroloquinoline quinone biosynthetic process"/>
    <property type="evidence" value="ECO:0007669"/>
    <property type="project" value="UniProtKB-UniPathway"/>
</dbReference>
<dbReference type="Gene3D" id="1.10.10.1150">
    <property type="entry name" value="Coenzyme PQQ synthesis protein D (PqqD)"/>
    <property type="match status" value="1"/>
</dbReference>
<evidence type="ECO:0000256" key="2">
    <source>
        <dbReference type="ARBA" id="ARBA00011741"/>
    </source>
</evidence>
<proteinExistence type="predicted"/>
<dbReference type="InterPro" id="IPR022479">
    <property type="entry name" value="PqqD_bac"/>
</dbReference>
<dbReference type="RefSeq" id="WP_101356151.1">
    <property type="nucleotide sequence ID" value="NZ_PIQO01000022.1"/>
</dbReference>
<keyword evidence="5" id="KW-1185">Reference proteome</keyword>
<dbReference type="AlphaFoldDB" id="A0A2N3LF08"/>
<accession>A0A2N3LF08</accession>
<comment type="pathway">
    <text evidence="1">Cofactor biosynthesis; pyrroloquinoline quinone biosynthesis.</text>
</comment>
<dbReference type="Proteomes" id="UP000233440">
    <property type="component" value="Unassembled WGS sequence"/>
</dbReference>
<gene>
    <name evidence="4" type="primary">pqqD</name>
    <name evidence="4" type="ORF">CWO92_20930</name>
</gene>
<comment type="subunit">
    <text evidence="2">Monomer. Interacts with PqqE.</text>
</comment>